<dbReference type="Gene3D" id="1.10.110.10">
    <property type="entry name" value="Plant lipid-transfer and hydrophobic proteins"/>
    <property type="match status" value="1"/>
</dbReference>
<evidence type="ECO:0000256" key="3">
    <source>
        <dbReference type="ARBA" id="ARBA00023129"/>
    </source>
</evidence>
<dbReference type="PANTHER" id="PTHR35496">
    <property type="entry name" value="2S SEED STORAGE PROTEIN 1-RELATED"/>
    <property type="match status" value="1"/>
</dbReference>
<accession>A0A159B8H8</accession>
<evidence type="ECO:0000313" key="7">
    <source>
        <dbReference type="EMBL" id="KAF5773882.1"/>
    </source>
</evidence>
<dbReference type="InterPro" id="IPR000617">
    <property type="entry name" value="Napin/2SS/CON"/>
</dbReference>
<proteinExistence type="inferred from homology"/>
<keyword evidence="3" id="KW-0708">Seed storage protein</keyword>
<dbReference type="GO" id="GO:0045735">
    <property type="term" value="F:nutrient reservoir activity"/>
    <property type="evidence" value="ECO:0007669"/>
    <property type="project" value="UniProtKB-KW"/>
</dbReference>
<sequence length="170" mass="19249">MAKLALFALTFTAIIAFLEVSAYRTTIITTTIEDNRVTRPVDGLDNPISHHDNGMVVVFDHLDNRQEQCRSQIIPTEQLNHCRMHLNQGIIFNKKINMVVNHHEQHLQECCSQLKNVSSTCQCDAIQQVFDEAREEGGLDNIQQIASKALRLPIECTLEVQDCLLAVPRV</sequence>
<evidence type="ECO:0000313" key="8">
    <source>
        <dbReference type="Proteomes" id="UP000215914"/>
    </source>
</evidence>
<gene>
    <name evidence="6" type="primary">PawL2</name>
    <name evidence="7" type="ORF">HanXRQr2_Chr13g0593731</name>
</gene>
<feature type="domain" description="Bifunctional inhibitor/plant lipid transfer protein/seed storage helical" evidence="5">
    <location>
        <begin position="69"/>
        <end position="163"/>
    </location>
</feature>
<dbReference type="Gramene" id="mRNA:HanXRQr2_Chr13g0593731">
    <property type="protein sequence ID" value="CDS:HanXRQr2_Chr13g0593731.1"/>
    <property type="gene ID" value="HanXRQr2_Chr13g0593731"/>
</dbReference>
<evidence type="ECO:0000259" key="5">
    <source>
        <dbReference type="SMART" id="SM00499"/>
    </source>
</evidence>
<name>A0A159B8H8_HELAN</name>
<dbReference type="OrthoDB" id="1922883at2759"/>
<comment type="similarity">
    <text evidence="1">Belongs to the 2S seed storage albumins family.</text>
</comment>
<dbReference type="InterPro" id="IPR036312">
    <property type="entry name" value="Bifun_inhib/LTP/seed_sf"/>
</dbReference>
<dbReference type="CDD" id="cd00261">
    <property type="entry name" value="AAI_SS"/>
    <property type="match status" value="1"/>
</dbReference>
<evidence type="ECO:0000313" key="6">
    <source>
        <dbReference type="EMBL" id="AKM13307.1"/>
    </source>
</evidence>
<keyword evidence="2" id="KW-0758">Storage protein</keyword>
<dbReference type="Proteomes" id="UP000215914">
    <property type="component" value="Unassembled WGS sequence"/>
</dbReference>
<keyword evidence="4" id="KW-0732">Signal</keyword>
<feature type="chain" id="PRO_5007810779" evidence="4">
    <location>
        <begin position="23"/>
        <end position="170"/>
    </location>
</feature>
<protein>
    <submittedName>
        <fullName evidence="7">Bifunctional inhibitor/plant lipid transfer protein/seed storage helical</fullName>
    </submittedName>
    <submittedName>
        <fullName evidence="6">PawL2</fullName>
    </submittedName>
</protein>
<dbReference type="EMBL" id="KR401276">
    <property type="protein sequence ID" value="AKM13307.1"/>
    <property type="molecule type" value="Genomic_DNA"/>
</dbReference>
<dbReference type="SUPFAM" id="SSF47699">
    <property type="entry name" value="Bifunctional inhibitor/lipid-transfer protein/seed storage 2S albumin"/>
    <property type="match status" value="1"/>
</dbReference>
<dbReference type="AlphaFoldDB" id="A0A159B8H8"/>
<dbReference type="InterPro" id="IPR016140">
    <property type="entry name" value="Bifunc_inhib/LTP/seed_store"/>
</dbReference>
<dbReference type="EMBL" id="MNCJ02000328">
    <property type="protein sequence ID" value="KAF5773882.1"/>
    <property type="molecule type" value="Genomic_DNA"/>
</dbReference>
<evidence type="ECO:0000256" key="1">
    <source>
        <dbReference type="ARBA" id="ARBA00008262"/>
    </source>
</evidence>
<keyword evidence="8" id="KW-1185">Reference proteome</keyword>
<dbReference type="SMART" id="SM00499">
    <property type="entry name" value="AAI"/>
    <property type="match status" value="1"/>
</dbReference>
<reference evidence="6" key="1">
    <citation type="journal article" date="2016" name="Theor. Appl. Genet.">
        <title>A tripartite approach identifies the major sunflower seed albumins.</title>
        <authorList>
            <person name="Jayasena A.S."/>
            <person name="Franke B."/>
            <person name="Rosengren J."/>
            <person name="Mylne J.S."/>
        </authorList>
    </citation>
    <scope>NUCLEOTIDE SEQUENCE</scope>
    <source>
        <strain evidence="6">Coles dehulled seed</strain>
    </source>
</reference>
<dbReference type="Pfam" id="PF00234">
    <property type="entry name" value="Tryp_alpha_amyl"/>
    <property type="match status" value="1"/>
</dbReference>
<evidence type="ECO:0000256" key="4">
    <source>
        <dbReference type="SAM" id="SignalP"/>
    </source>
</evidence>
<dbReference type="PANTHER" id="PTHR35496:SF4">
    <property type="entry name" value="2S SULFUR-RICH SEED STORAGE PROTEIN 2-LIKE"/>
    <property type="match status" value="1"/>
</dbReference>
<feature type="signal peptide" evidence="4">
    <location>
        <begin position="1"/>
        <end position="22"/>
    </location>
</feature>
<evidence type="ECO:0000256" key="2">
    <source>
        <dbReference type="ARBA" id="ARBA00022761"/>
    </source>
</evidence>
<organism evidence="6">
    <name type="scientific">Helianthus annuus</name>
    <name type="common">Common sunflower</name>
    <dbReference type="NCBI Taxonomy" id="4232"/>
    <lineage>
        <taxon>Eukaryota</taxon>
        <taxon>Viridiplantae</taxon>
        <taxon>Streptophyta</taxon>
        <taxon>Embryophyta</taxon>
        <taxon>Tracheophyta</taxon>
        <taxon>Spermatophyta</taxon>
        <taxon>Magnoliopsida</taxon>
        <taxon>eudicotyledons</taxon>
        <taxon>Gunneridae</taxon>
        <taxon>Pentapetalae</taxon>
        <taxon>asterids</taxon>
        <taxon>campanulids</taxon>
        <taxon>Asterales</taxon>
        <taxon>Asteraceae</taxon>
        <taxon>Asteroideae</taxon>
        <taxon>Heliantheae alliance</taxon>
        <taxon>Heliantheae</taxon>
        <taxon>Helianthus</taxon>
    </lineage>
</organism>
<reference evidence="7" key="3">
    <citation type="submission" date="2020-06" db="EMBL/GenBank/DDBJ databases">
        <title>Helianthus annuus Genome sequencing and assembly Release 2.</title>
        <authorList>
            <person name="Gouzy J."/>
            <person name="Langlade N."/>
            <person name="Munos S."/>
        </authorList>
    </citation>
    <scope>NUCLEOTIDE SEQUENCE</scope>
    <source>
        <tissue evidence="7">Leaves</tissue>
    </source>
</reference>
<reference evidence="7" key="2">
    <citation type="journal article" date="2017" name="Nature">
        <title>The sunflower genome provides insights into oil metabolism, flowering and Asterid evolution.</title>
        <authorList>
            <person name="Badouin H."/>
            <person name="Gouzy J."/>
            <person name="Grassa C.J."/>
            <person name="Murat F."/>
            <person name="Staton S.E."/>
            <person name="Cottret L."/>
            <person name="Lelandais-Briere C."/>
            <person name="Owens G.L."/>
            <person name="Carrere S."/>
            <person name="Mayjonade B."/>
            <person name="Legrand L."/>
            <person name="Gill N."/>
            <person name="Kane N.C."/>
            <person name="Bowers J.E."/>
            <person name="Hubner S."/>
            <person name="Bellec A."/>
            <person name="Berard A."/>
            <person name="Berges H."/>
            <person name="Blanchet N."/>
            <person name="Boniface M.C."/>
            <person name="Brunel D."/>
            <person name="Catrice O."/>
            <person name="Chaidir N."/>
            <person name="Claudel C."/>
            <person name="Donnadieu C."/>
            <person name="Faraut T."/>
            <person name="Fievet G."/>
            <person name="Helmstetter N."/>
            <person name="King M."/>
            <person name="Knapp S.J."/>
            <person name="Lai Z."/>
            <person name="Le Paslier M.C."/>
            <person name="Lippi Y."/>
            <person name="Lorenzon L."/>
            <person name="Mandel J.R."/>
            <person name="Marage G."/>
            <person name="Marchand G."/>
            <person name="Marquand E."/>
            <person name="Bret-Mestries E."/>
            <person name="Morien E."/>
            <person name="Nambeesan S."/>
            <person name="Nguyen T."/>
            <person name="Pegot-Espagnet P."/>
            <person name="Pouilly N."/>
            <person name="Raftis F."/>
            <person name="Sallet E."/>
            <person name="Schiex T."/>
            <person name="Thomas J."/>
            <person name="Vandecasteele C."/>
            <person name="Vares D."/>
            <person name="Vear F."/>
            <person name="Vautrin S."/>
            <person name="Crespi M."/>
            <person name="Mangin B."/>
            <person name="Burke J.M."/>
            <person name="Salse J."/>
            <person name="Munos S."/>
            <person name="Vincourt P."/>
            <person name="Rieseberg L.H."/>
            <person name="Langlade N.B."/>
        </authorList>
    </citation>
    <scope>NUCLEOTIDE SEQUENCE</scope>
    <source>
        <tissue evidence="7">Leaves</tissue>
    </source>
</reference>